<dbReference type="OrthoDB" id="797594at2"/>
<evidence type="ECO:0000313" key="1">
    <source>
        <dbReference type="EMBL" id="RVU01723.1"/>
    </source>
</evidence>
<proteinExistence type="predicted"/>
<dbReference type="RefSeq" id="WP_127704088.1">
    <property type="nucleotide sequence ID" value="NZ_SACK01000002.1"/>
</dbReference>
<accession>A0A3S2UM66</accession>
<gene>
    <name evidence="1" type="ORF">EOD41_07115</name>
</gene>
<dbReference type="EMBL" id="SACK01000002">
    <property type="protein sequence ID" value="RVU01723.1"/>
    <property type="molecule type" value="Genomic_DNA"/>
</dbReference>
<protein>
    <recommendedName>
        <fullName evidence="3">Outer membrane protein beta-barrel domain-containing protein</fullName>
    </recommendedName>
</protein>
<evidence type="ECO:0008006" key="3">
    <source>
        <dbReference type="Google" id="ProtNLM"/>
    </source>
</evidence>
<dbReference type="AlphaFoldDB" id="A0A3S2UM66"/>
<keyword evidence="2" id="KW-1185">Reference proteome</keyword>
<sequence length="125" mass="13770">MNYKLLLTLAVITFSSAVGFGQARSSIGLGLTINKPLSSDYHFGHGLDLQGSIRVSDQIAILPELGYRKIYSNGRKIYRDGYLYTRLQDLGTVYLGVGGKYYFTNRWFAGLGANLHISGGNEDIV</sequence>
<comment type="caution">
    <text evidence="1">The sequence shown here is derived from an EMBL/GenBank/DDBJ whole genome shotgun (WGS) entry which is preliminary data.</text>
</comment>
<name>A0A3S2UM66_9SPHI</name>
<organism evidence="1 2">
    <name type="scientific">Mucilaginibacter limnophilus</name>
    <dbReference type="NCBI Taxonomy" id="1932778"/>
    <lineage>
        <taxon>Bacteria</taxon>
        <taxon>Pseudomonadati</taxon>
        <taxon>Bacteroidota</taxon>
        <taxon>Sphingobacteriia</taxon>
        <taxon>Sphingobacteriales</taxon>
        <taxon>Sphingobacteriaceae</taxon>
        <taxon>Mucilaginibacter</taxon>
    </lineage>
</organism>
<reference evidence="1 2" key="1">
    <citation type="submission" date="2019-01" db="EMBL/GenBank/DDBJ databases">
        <authorList>
            <person name="Chen W.-M."/>
        </authorList>
    </citation>
    <scope>NUCLEOTIDE SEQUENCE [LARGE SCALE GENOMIC DNA]</scope>
    <source>
        <strain evidence="1 2">YBJ-36</strain>
    </source>
</reference>
<evidence type="ECO:0000313" key="2">
    <source>
        <dbReference type="Proteomes" id="UP000282759"/>
    </source>
</evidence>
<dbReference type="Proteomes" id="UP000282759">
    <property type="component" value="Unassembled WGS sequence"/>
</dbReference>